<name>A0AAD5MVA5_PARTN</name>
<gene>
    <name evidence="2" type="ORF">KIN20_025475</name>
</gene>
<comment type="caution">
    <text evidence="2">The sequence shown here is derived from an EMBL/GenBank/DDBJ whole genome shotgun (WGS) entry which is preliminary data.</text>
</comment>
<accession>A0AAD5MVA5</accession>
<proteinExistence type="predicted"/>
<protein>
    <submittedName>
        <fullName evidence="2">Uncharacterized protein</fullName>
    </submittedName>
</protein>
<organism evidence="2 3">
    <name type="scientific">Parelaphostrongylus tenuis</name>
    <name type="common">Meningeal worm</name>
    <dbReference type="NCBI Taxonomy" id="148309"/>
    <lineage>
        <taxon>Eukaryota</taxon>
        <taxon>Metazoa</taxon>
        <taxon>Ecdysozoa</taxon>
        <taxon>Nematoda</taxon>
        <taxon>Chromadorea</taxon>
        <taxon>Rhabditida</taxon>
        <taxon>Rhabditina</taxon>
        <taxon>Rhabditomorpha</taxon>
        <taxon>Strongyloidea</taxon>
        <taxon>Metastrongylidae</taxon>
        <taxon>Parelaphostrongylus</taxon>
    </lineage>
</organism>
<evidence type="ECO:0000256" key="1">
    <source>
        <dbReference type="SAM" id="MobiDB-lite"/>
    </source>
</evidence>
<feature type="region of interest" description="Disordered" evidence="1">
    <location>
        <begin position="1"/>
        <end position="50"/>
    </location>
</feature>
<evidence type="ECO:0000313" key="3">
    <source>
        <dbReference type="Proteomes" id="UP001196413"/>
    </source>
</evidence>
<reference evidence="2" key="1">
    <citation type="submission" date="2021-06" db="EMBL/GenBank/DDBJ databases">
        <title>Parelaphostrongylus tenuis whole genome reference sequence.</title>
        <authorList>
            <person name="Garwood T.J."/>
            <person name="Larsen P.A."/>
            <person name="Fountain-Jones N.M."/>
            <person name="Garbe J.R."/>
            <person name="Macchietto M.G."/>
            <person name="Kania S.A."/>
            <person name="Gerhold R.W."/>
            <person name="Richards J.E."/>
            <person name="Wolf T.M."/>
        </authorList>
    </citation>
    <scope>NUCLEOTIDE SEQUENCE</scope>
    <source>
        <strain evidence="2">MNPRO001-30</strain>
        <tissue evidence="2">Meninges</tissue>
    </source>
</reference>
<dbReference type="AlphaFoldDB" id="A0AAD5MVA5"/>
<feature type="compositionally biased region" description="Basic and acidic residues" evidence="1">
    <location>
        <begin position="27"/>
        <end position="41"/>
    </location>
</feature>
<sequence>MGQRTSVTRERRGSSDGPAGSRKRIKERGEGHLPHSDDVERSQYLAVPQK</sequence>
<dbReference type="EMBL" id="JAHQIW010005201">
    <property type="protein sequence ID" value="KAJ1365235.1"/>
    <property type="molecule type" value="Genomic_DNA"/>
</dbReference>
<keyword evidence="3" id="KW-1185">Reference proteome</keyword>
<dbReference type="Proteomes" id="UP001196413">
    <property type="component" value="Unassembled WGS sequence"/>
</dbReference>
<evidence type="ECO:0000313" key="2">
    <source>
        <dbReference type="EMBL" id="KAJ1365235.1"/>
    </source>
</evidence>